<evidence type="ECO:0000256" key="14">
    <source>
        <dbReference type="ARBA" id="ARBA00023163"/>
    </source>
</evidence>
<dbReference type="SUPFAM" id="SSF51197">
    <property type="entry name" value="Clavaminate synthase-like"/>
    <property type="match status" value="1"/>
</dbReference>
<dbReference type="InterPro" id="IPR013083">
    <property type="entry name" value="Znf_RING/FYVE/PHD"/>
</dbReference>
<evidence type="ECO:0000256" key="10">
    <source>
        <dbReference type="ARBA" id="ARBA00022964"/>
    </source>
</evidence>
<keyword evidence="9" id="KW-0156">Chromatin regulator</keyword>
<evidence type="ECO:0000256" key="8">
    <source>
        <dbReference type="ARBA" id="ARBA00022833"/>
    </source>
</evidence>
<dbReference type="PANTHER" id="PTHR10694">
    <property type="entry name" value="LYSINE-SPECIFIC DEMETHYLASE"/>
    <property type="match status" value="1"/>
</dbReference>
<keyword evidence="12" id="KW-0408">Iron</keyword>
<keyword evidence="13" id="KW-0805">Transcription regulation</keyword>
<dbReference type="SMART" id="SM00249">
    <property type="entry name" value="PHD"/>
    <property type="match status" value="2"/>
</dbReference>
<evidence type="ECO:0000256" key="5">
    <source>
        <dbReference type="ARBA" id="ARBA00022723"/>
    </source>
</evidence>
<dbReference type="Gene3D" id="3.10.330.70">
    <property type="match status" value="1"/>
</dbReference>
<evidence type="ECO:0000256" key="6">
    <source>
        <dbReference type="ARBA" id="ARBA00022737"/>
    </source>
</evidence>
<comment type="cofactor">
    <cofactor evidence="1">
        <name>Fe(2+)</name>
        <dbReference type="ChEBI" id="CHEBI:29033"/>
    </cofactor>
</comment>
<dbReference type="Pfam" id="PF18104">
    <property type="entry name" value="Tudor_2"/>
    <property type="match status" value="1"/>
</dbReference>
<feature type="domain" description="PHD-type" evidence="19">
    <location>
        <begin position="501"/>
        <end position="614"/>
    </location>
</feature>
<dbReference type="FunFam" id="3.10.330.70:FF:000001">
    <property type="entry name" value="Putative lysine-specific demethylase 4a"/>
    <property type="match status" value="1"/>
</dbReference>
<feature type="region of interest" description="Disordered" evidence="17">
    <location>
        <begin position="241"/>
        <end position="279"/>
    </location>
</feature>
<dbReference type="Proteomes" id="UP000316079">
    <property type="component" value="Unassembled WGS sequence"/>
</dbReference>
<dbReference type="STRING" id="623744.A0A553N4M0"/>
<dbReference type="InterPro" id="IPR002999">
    <property type="entry name" value="Tudor"/>
</dbReference>
<sequence>MSKSEGHQEMFSTPPGINQLQFYIFFVISGFFPGSSQGCASFLRHKMTLISPSILKKYSIPFDRITQEAGEFMITFPYGYHAGFNHGFNCAESTNFATLRWVDYGKMAALCTCRKDMVKISMDVFVRCLQPDRYAQWKQGKDVTVLDHLKPTVLSSPELEHWRRTRVTYREKLLRRAQSKLRQFRRLKPEDLKVLGEEGVQIDMSDYLSQVEKHEEQRRQLRDERMAREAMITLQALEREEQEQALAEAEAQLRGTGEEEKVDVPVENGEKKKKKKKNLSLMGDMSFQDAFEQFTSSSETQGLEDSTMQPSTFTKLKKVEVKKSRRHPISKPPMRLPHSIVKQEASSDEELFSGLPVGGSVAHGAKKSEDSDLWQNRSPNFLAEKQFNAAMGTIEPHCAVCMLFCPYTQPSKDPSQLSDSSRLFAHTGARTRPLVPEMCFSAGAENTDPLVSNAQIGDDGTSVLMSCSGCSLQVHASCYGVNPETKQEGWTCSRCTAADLTAACCLCSLRGGALKKTTDDRWVHIICAVAVAEARFVNAVEREPVDVTAVPDTRKSLKCVYCHKTTKQVFGACIQCSRDACSTSFHVTCALLAGVVMKLADWPYLVSVSCHKHKPSPQKAVHPPKEARGASRELSLGQEVIGRNSNGWFYRCTITGIGSQTYYEVNFEDGSYCDNVFPENLLSHDCLRNGAPELGELVVVKTKDGREESEVLVISFQVEFQDETQLLLKRSEIHTLDQDLPKRVLSRLASTDQQIPQAQPSDEPMAAKRPRLPTHPSSLNLEPPLLPPEMLSSFLPPSISPNPSAAPCLTPTALPVSAPSLPGAEPSEGYTHSSSYIAYMESLLNSDFPPEVSEQGLERMY</sequence>
<dbReference type="InterPro" id="IPR019787">
    <property type="entry name" value="Znf_PHD-finger"/>
</dbReference>
<comment type="subcellular location">
    <subcellularLocation>
        <location evidence="2">Nucleus</location>
    </subcellularLocation>
</comment>
<evidence type="ECO:0000313" key="20">
    <source>
        <dbReference type="EMBL" id="TRY60368.1"/>
    </source>
</evidence>
<dbReference type="PANTHER" id="PTHR10694:SF7">
    <property type="entry name" value="[HISTONE H3]-TRIMETHYL-L-LYSINE(9) DEMETHYLASE"/>
    <property type="match status" value="1"/>
</dbReference>
<dbReference type="CDD" id="cd22249">
    <property type="entry name" value="UDM1_RNF168_RNF169-like"/>
    <property type="match status" value="1"/>
</dbReference>
<comment type="caution">
    <text evidence="20">The sequence shown here is derived from an EMBL/GenBank/DDBJ whole genome shotgun (WGS) entry which is preliminary data.</text>
</comment>
<evidence type="ECO:0000256" key="13">
    <source>
        <dbReference type="ARBA" id="ARBA00023015"/>
    </source>
</evidence>
<dbReference type="InterPro" id="IPR011011">
    <property type="entry name" value="Znf_FYVE_PHD"/>
</dbReference>
<dbReference type="GO" id="GO:0005634">
    <property type="term" value="C:nucleus"/>
    <property type="evidence" value="ECO:0007669"/>
    <property type="project" value="UniProtKB-SubCell"/>
</dbReference>
<dbReference type="GO" id="GO:0010468">
    <property type="term" value="P:regulation of gene expression"/>
    <property type="evidence" value="ECO:0007669"/>
    <property type="project" value="TreeGrafter"/>
</dbReference>
<evidence type="ECO:0000256" key="16">
    <source>
        <dbReference type="ARBA" id="ARBA00049349"/>
    </source>
</evidence>
<feature type="compositionally biased region" description="Low complexity" evidence="17">
    <location>
        <begin position="244"/>
        <end position="254"/>
    </location>
</feature>
<evidence type="ECO:0000259" key="19">
    <source>
        <dbReference type="PROSITE" id="PS51805"/>
    </source>
</evidence>
<evidence type="ECO:0000256" key="4">
    <source>
        <dbReference type="ARBA" id="ARBA00012900"/>
    </source>
</evidence>
<organism evidence="20 21">
    <name type="scientific">Danionella cerebrum</name>
    <dbReference type="NCBI Taxonomy" id="2873325"/>
    <lineage>
        <taxon>Eukaryota</taxon>
        <taxon>Metazoa</taxon>
        <taxon>Chordata</taxon>
        <taxon>Craniata</taxon>
        <taxon>Vertebrata</taxon>
        <taxon>Euteleostomi</taxon>
        <taxon>Actinopterygii</taxon>
        <taxon>Neopterygii</taxon>
        <taxon>Teleostei</taxon>
        <taxon>Ostariophysi</taxon>
        <taxon>Cypriniformes</taxon>
        <taxon>Danionidae</taxon>
        <taxon>Danioninae</taxon>
        <taxon>Danionella</taxon>
    </lineage>
</organism>
<keyword evidence="14" id="KW-0804">Transcription</keyword>
<protein>
    <recommendedName>
        <fullName evidence="4">[histone H3]-trimethyl-L-lysine(9) demethylase</fullName>
        <ecNumber evidence="4">1.14.11.66</ecNumber>
    </recommendedName>
</protein>
<dbReference type="Gene3D" id="3.30.40.10">
    <property type="entry name" value="Zinc/RING finger domain, C3HC4 (zinc finger)"/>
    <property type="match status" value="2"/>
</dbReference>
<dbReference type="Pfam" id="PF13831">
    <property type="entry name" value="PHD_2"/>
    <property type="match status" value="1"/>
</dbReference>
<dbReference type="GO" id="GO:0000785">
    <property type="term" value="C:chromatin"/>
    <property type="evidence" value="ECO:0007669"/>
    <property type="project" value="TreeGrafter"/>
</dbReference>
<keyword evidence="7" id="KW-0863">Zinc-finger</keyword>
<feature type="domain" description="JmjC" evidence="18">
    <location>
        <begin position="1"/>
        <end position="113"/>
    </location>
</feature>
<dbReference type="EC" id="1.14.11.66" evidence="4"/>
<dbReference type="SUPFAM" id="SSF57903">
    <property type="entry name" value="FYVE/PHD zinc finger"/>
    <property type="match status" value="1"/>
</dbReference>
<feature type="compositionally biased region" description="Low complexity" evidence="17">
    <location>
        <begin position="776"/>
        <end position="785"/>
    </location>
</feature>
<proteinExistence type="inferred from homology"/>
<dbReference type="SMART" id="SM00333">
    <property type="entry name" value="TUDOR"/>
    <property type="match status" value="2"/>
</dbReference>
<dbReference type="Gene3D" id="2.60.120.650">
    <property type="entry name" value="Cupin"/>
    <property type="match status" value="1"/>
</dbReference>
<keyword evidence="6" id="KW-0677">Repeat</keyword>
<comment type="similarity">
    <text evidence="3">Belongs to the JHDM3 histone demethylase family.</text>
</comment>
<evidence type="ECO:0000313" key="21">
    <source>
        <dbReference type="Proteomes" id="UP000316079"/>
    </source>
</evidence>
<comment type="catalytic activity">
    <reaction evidence="16">
        <text>N(6),N(6),N(6)-trimethyl-L-lysyl(9)-[histone H3] + 2 2-oxoglutarate + 2 O2 = N(6)-methyl-L-lysyl(9)-[histone H3] + 2 formaldehyde + 2 succinate + 2 CO2</text>
        <dbReference type="Rhea" id="RHEA:60200"/>
        <dbReference type="Rhea" id="RHEA-COMP:15538"/>
        <dbReference type="Rhea" id="RHEA-COMP:15542"/>
        <dbReference type="ChEBI" id="CHEBI:15379"/>
        <dbReference type="ChEBI" id="CHEBI:16526"/>
        <dbReference type="ChEBI" id="CHEBI:16810"/>
        <dbReference type="ChEBI" id="CHEBI:16842"/>
        <dbReference type="ChEBI" id="CHEBI:30031"/>
        <dbReference type="ChEBI" id="CHEBI:61929"/>
        <dbReference type="ChEBI" id="CHEBI:61961"/>
        <dbReference type="EC" id="1.14.11.66"/>
    </reaction>
</comment>
<gene>
    <name evidence="20" type="ORF">DNTS_025781</name>
</gene>
<dbReference type="PROSITE" id="PS51805">
    <property type="entry name" value="EPHD"/>
    <property type="match status" value="1"/>
</dbReference>
<accession>A0A553N4M0</accession>
<dbReference type="OrthoDB" id="9547406at2759"/>
<feature type="region of interest" description="Disordered" evidence="17">
    <location>
        <begin position="749"/>
        <end position="785"/>
    </location>
</feature>
<keyword evidence="21" id="KW-1185">Reference proteome</keyword>
<dbReference type="FunFam" id="3.30.40.10:FF:000029">
    <property type="entry name" value="lysine-specific demethylase 4C isoform X1"/>
    <property type="match status" value="1"/>
</dbReference>
<dbReference type="EMBL" id="SRMA01027057">
    <property type="protein sequence ID" value="TRY60368.1"/>
    <property type="molecule type" value="Genomic_DNA"/>
</dbReference>
<evidence type="ECO:0000256" key="17">
    <source>
        <dbReference type="SAM" id="MobiDB-lite"/>
    </source>
</evidence>
<dbReference type="GO" id="GO:0008270">
    <property type="term" value="F:zinc ion binding"/>
    <property type="evidence" value="ECO:0007669"/>
    <property type="project" value="UniProtKB-KW"/>
</dbReference>
<evidence type="ECO:0000256" key="9">
    <source>
        <dbReference type="ARBA" id="ARBA00022853"/>
    </source>
</evidence>
<keyword evidence="15" id="KW-0539">Nucleus</keyword>
<evidence type="ECO:0000256" key="1">
    <source>
        <dbReference type="ARBA" id="ARBA00001954"/>
    </source>
</evidence>
<dbReference type="Pfam" id="PF13832">
    <property type="entry name" value="zf-HC5HC2H_2"/>
    <property type="match status" value="1"/>
</dbReference>
<dbReference type="GO" id="GO:0140684">
    <property type="term" value="F:histone H3K9me2/H3K9me3 demethylase activity"/>
    <property type="evidence" value="ECO:0007669"/>
    <property type="project" value="UniProtKB-EC"/>
</dbReference>
<evidence type="ECO:0000259" key="18">
    <source>
        <dbReference type="PROSITE" id="PS51184"/>
    </source>
</evidence>
<feature type="compositionally biased region" description="Basic and acidic residues" evidence="17">
    <location>
        <begin position="256"/>
        <end position="270"/>
    </location>
</feature>
<dbReference type="InterPro" id="IPR034732">
    <property type="entry name" value="EPHD"/>
</dbReference>
<dbReference type="PROSITE" id="PS51184">
    <property type="entry name" value="JMJC"/>
    <property type="match status" value="1"/>
</dbReference>
<evidence type="ECO:0000256" key="11">
    <source>
        <dbReference type="ARBA" id="ARBA00023002"/>
    </source>
</evidence>
<dbReference type="Pfam" id="PF02373">
    <property type="entry name" value="JmjC"/>
    <property type="match status" value="1"/>
</dbReference>
<keyword evidence="8" id="KW-0862">Zinc</keyword>
<dbReference type="SUPFAM" id="SSF63748">
    <property type="entry name" value="Tudor/PWWP/MBT"/>
    <property type="match status" value="1"/>
</dbReference>
<name>A0A553N4M0_9TELE</name>
<dbReference type="AlphaFoldDB" id="A0A553N4M0"/>
<dbReference type="Gene3D" id="2.30.30.140">
    <property type="match status" value="1"/>
</dbReference>
<keyword evidence="10" id="KW-0223">Dioxygenase</keyword>
<evidence type="ECO:0000256" key="2">
    <source>
        <dbReference type="ARBA" id="ARBA00004123"/>
    </source>
</evidence>
<keyword evidence="11" id="KW-0560">Oxidoreductase</keyword>
<reference evidence="20 21" key="1">
    <citation type="journal article" date="2019" name="Sci. Data">
        <title>Hybrid genome assembly and annotation of Danionella translucida.</title>
        <authorList>
            <person name="Kadobianskyi M."/>
            <person name="Schulze L."/>
            <person name="Schuelke M."/>
            <person name="Judkewitz B."/>
        </authorList>
    </citation>
    <scope>NUCLEOTIDE SEQUENCE [LARGE SCALE GENOMIC DNA]</scope>
    <source>
        <strain evidence="20 21">Bolton</strain>
    </source>
</reference>
<evidence type="ECO:0000256" key="3">
    <source>
        <dbReference type="ARBA" id="ARBA00009711"/>
    </source>
</evidence>
<evidence type="ECO:0000256" key="12">
    <source>
        <dbReference type="ARBA" id="ARBA00023004"/>
    </source>
</evidence>
<dbReference type="InterPro" id="IPR003347">
    <property type="entry name" value="JmjC_dom"/>
</dbReference>
<feature type="compositionally biased region" description="Polar residues" evidence="17">
    <location>
        <begin position="749"/>
        <end position="760"/>
    </location>
</feature>
<dbReference type="InterPro" id="IPR001965">
    <property type="entry name" value="Znf_PHD"/>
</dbReference>
<keyword evidence="5" id="KW-0479">Metal-binding</keyword>
<dbReference type="InterPro" id="IPR040477">
    <property type="entry name" value="KDM4-like_Tudor"/>
</dbReference>
<evidence type="ECO:0000256" key="15">
    <source>
        <dbReference type="ARBA" id="ARBA00023242"/>
    </source>
</evidence>
<dbReference type="SMART" id="SM00558">
    <property type="entry name" value="JmjC"/>
    <property type="match status" value="1"/>
</dbReference>
<evidence type="ECO:0000256" key="7">
    <source>
        <dbReference type="ARBA" id="ARBA00022771"/>
    </source>
</evidence>